<evidence type="ECO:0000256" key="1">
    <source>
        <dbReference type="ARBA" id="ARBA00004123"/>
    </source>
</evidence>
<keyword evidence="4" id="KW-0539">Nucleus</keyword>
<comment type="function">
    <text evidence="5">Binds to the inner side of the nucleosomal DNA thus altering the interaction between the DNA and the histone octamer. May be involved in the process which maintains transcribable genes in a unique chromatin conformation.</text>
</comment>
<evidence type="ECO:0000256" key="5">
    <source>
        <dbReference type="ARBA" id="ARBA00037490"/>
    </source>
</evidence>
<evidence type="ECO:0000256" key="7">
    <source>
        <dbReference type="ARBA" id="ARBA00042290"/>
    </source>
</evidence>
<name>A0AAW0HXY7_MYOGA</name>
<dbReference type="PANTHER" id="PTHR23087">
    <property type="entry name" value="NONHISTONE CHROMOSOMAL PROTEIN HMG"/>
    <property type="match status" value="1"/>
</dbReference>
<dbReference type="GO" id="GO:0031492">
    <property type="term" value="F:nucleosomal DNA binding"/>
    <property type="evidence" value="ECO:0007669"/>
    <property type="project" value="InterPro"/>
</dbReference>
<dbReference type="Pfam" id="PF01101">
    <property type="entry name" value="HMG14_17"/>
    <property type="match status" value="1"/>
</dbReference>
<comment type="similarity">
    <text evidence="2">Belongs to the HMGN family.</text>
</comment>
<dbReference type="EMBL" id="JBBHLL010000281">
    <property type="protein sequence ID" value="KAK7807069.1"/>
    <property type="molecule type" value="Genomic_DNA"/>
</dbReference>
<evidence type="ECO:0000256" key="6">
    <source>
        <dbReference type="ARBA" id="ARBA00040304"/>
    </source>
</evidence>
<dbReference type="AlphaFoldDB" id="A0AAW0HXY7"/>
<comment type="caution">
    <text evidence="9">The sequence shown here is derived from an EMBL/GenBank/DDBJ whole genome shotgun (WGS) entry which is preliminary data.</text>
</comment>
<feature type="compositionally biased region" description="Basic and acidic residues" evidence="8">
    <location>
        <begin position="1"/>
        <end position="22"/>
    </location>
</feature>
<reference evidence="9 10" key="1">
    <citation type="journal article" date="2023" name="bioRxiv">
        <title>Conserved and derived expression patterns and positive selection on dental genes reveal complex evolutionary context of ever-growing rodent molars.</title>
        <authorList>
            <person name="Calamari Z.T."/>
            <person name="Song A."/>
            <person name="Cohen E."/>
            <person name="Akter M."/>
            <person name="Roy R.D."/>
            <person name="Hallikas O."/>
            <person name="Christensen M.M."/>
            <person name="Li P."/>
            <person name="Marangoni P."/>
            <person name="Jernvall J."/>
            <person name="Klein O.D."/>
        </authorList>
    </citation>
    <scope>NUCLEOTIDE SEQUENCE [LARGE SCALE GENOMIC DNA]</scope>
    <source>
        <strain evidence="9">V071</strain>
    </source>
</reference>
<evidence type="ECO:0000313" key="9">
    <source>
        <dbReference type="EMBL" id="KAK7807069.1"/>
    </source>
</evidence>
<dbReference type="InterPro" id="IPR000079">
    <property type="entry name" value="HMGN_fam"/>
</dbReference>
<dbReference type="GO" id="GO:0000785">
    <property type="term" value="C:chromatin"/>
    <property type="evidence" value="ECO:0007669"/>
    <property type="project" value="InterPro"/>
</dbReference>
<proteinExistence type="inferred from homology"/>
<gene>
    <name evidence="9" type="ORF">U0070_007369</name>
</gene>
<evidence type="ECO:0000256" key="2">
    <source>
        <dbReference type="ARBA" id="ARBA00007696"/>
    </source>
</evidence>
<evidence type="ECO:0000313" key="10">
    <source>
        <dbReference type="Proteomes" id="UP001488838"/>
    </source>
</evidence>
<dbReference type="GO" id="GO:0005634">
    <property type="term" value="C:nucleus"/>
    <property type="evidence" value="ECO:0007669"/>
    <property type="project" value="UniProtKB-SubCell"/>
</dbReference>
<dbReference type="PRINTS" id="PR00925">
    <property type="entry name" value="NONHISHMG17"/>
</dbReference>
<dbReference type="GO" id="GO:0006325">
    <property type="term" value="P:chromatin organization"/>
    <property type="evidence" value="ECO:0007669"/>
    <property type="project" value="TreeGrafter"/>
</dbReference>
<feature type="compositionally biased region" description="Basic and acidic residues" evidence="8">
    <location>
        <begin position="70"/>
        <end position="97"/>
    </location>
</feature>
<dbReference type="SMART" id="SM00527">
    <property type="entry name" value="HMG17"/>
    <property type="match status" value="1"/>
</dbReference>
<dbReference type="Proteomes" id="UP001488838">
    <property type="component" value="Unassembled WGS sequence"/>
</dbReference>
<keyword evidence="3" id="KW-0238">DNA-binding</keyword>
<dbReference type="PANTHER" id="PTHR23087:SF13">
    <property type="entry name" value="NON-HISTONE CHROMOSOMAL PROTEIN HMG-17"/>
    <property type="match status" value="1"/>
</dbReference>
<accession>A0AAW0HXY7</accession>
<protein>
    <recommendedName>
        <fullName evidence="6">Non-histone chromosomal protein HMG-17</fullName>
    </recommendedName>
    <alternativeName>
        <fullName evidence="7">High mobility group nucleosome-binding domain-containing protein 2</fullName>
    </alternativeName>
</protein>
<comment type="subcellular location">
    <subcellularLocation>
        <location evidence="1">Nucleus</location>
    </subcellularLocation>
</comment>
<feature type="region of interest" description="Disordered" evidence="8">
    <location>
        <begin position="63"/>
        <end position="114"/>
    </location>
</feature>
<evidence type="ECO:0000256" key="4">
    <source>
        <dbReference type="ARBA" id="ARBA00023242"/>
    </source>
</evidence>
<feature type="region of interest" description="Disordered" evidence="8">
    <location>
        <begin position="1"/>
        <end position="29"/>
    </location>
</feature>
<sequence>MPKRKAEGDTKGDKAKVKDEVSLSRTGLVAQALGTTEKIGKVVRCKCVYLTLSFLFPFAYQNKKPAPPKPEPKPKKAPAKKGEKVPKGKKGKADAGKDANNPAENGDAKTDQVQHKKLKVLETPSEMCAFLITVYFW</sequence>
<evidence type="ECO:0000256" key="8">
    <source>
        <dbReference type="SAM" id="MobiDB-lite"/>
    </source>
</evidence>
<evidence type="ECO:0000256" key="3">
    <source>
        <dbReference type="ARBA" id="ARBA00023125"/>
    </source>
</evidence>
<keyword evidence="10" id="KW-1185">Reference proteome</keyword>
<organism evidence="9 10">
    <name type="scientific">Myodes glareolus</name>
    <name type="common">Bank vole</name>
    <name type="synonym">Clethrionomys glareolus</name>
    <dbReference type="NCBI Taxonomy" id="447135"/>
    <lineage>
        <taxon>Eukaryota</taxon>
        <taxon>Metazoa</taxon>
        <taxon>Chordata</taxon>
        <taxon>Craniata</taxon>
        <taxon>Vertebrata</taxon>
        <taxon>Euteleostomi</taxon>
        <taxon>Mammalia</taxon>
        <taxon>Eutheria</taxon>
        <taxon>Euarchontoglires</taxon>
        <taxon>Glires</taxon>
        <taxon>Rodentia</taxon>
        <taxon>Myomorpha</taxon>
        <taxon>Muroidea</taxon>
        <taxon>Cricetidae</taxon>
        <taxon>Arvicolinae</taxon>
        <taxon>Myodes</taxon>
    </lineage>
</organism>